<dbReference type="InterPro" id="IPR014710">
    <property type="entry name" value="RmlC-like_jellyroll"/>
</dbReference>
<feature type="domain" description="Cupin type-1" evidence="5">
    <location>
        <begin position="3"/>
        <end position="159"/>
    </location>
</feature>
<dbReference type="InterPro" id="IPR050253">
    <property type="entry name" value="Seed_Storage-Functional"/>
</dbReference>
<evidence type="ECO:0000256" key="2">
    <source>
        <dbReference type="ARBA" id="ARBA00022761"/>
    </source>
</evidence>
<dbReference type="Pfam" id="PF00190">
    <property type="entry name" value="Cupin_1"/>
    <property type="match status" value="2"/>
</dbReference>
<dbReference type="CDD" id="cd02242">
    <property type="entry name" value="cupin_11S_legumin_N"/>
    <property type="match status" value="1"/>
</dbReference>
<dbReference type="SUPFAM" id="SSF51182">
    <property type="entry name" value="RmlC-like cupins"/>
    <property type="match status" value="1"/>
</dbReference>
<evidence type="ECO:0000256" key="4">
    <source>
        <dbReference type="ARBA" id="ARBA00023157"/>
    </source>
</evidence>
<evidence type="ECO:0000256" key="1">
    <source>
        <dbReference type="ARBA" id="ARBA00007178"/>
    </source>
</evidence>
<dbReference type="AlphaFoldDB" id="A0ABD3RNM4"/>
<protein>
    <recommendedName>
        <fullName evidence="5">Cupin type-1 domain-containing protein</fullName>
    </recommendedName>
</protein>
<evidence type="ECO:0000313" key="6">
    <source>
        <dbReference type="EMBL" id="KAL3814483.1"/>
    </source>
</evidence>
<dbReference type="PRINTS" id="PR00439">
    <property type="entry name" value="11SGLOBULIN"/>
</dbReference>
<evidence type="ECO:0000259" key="5">
    <source>
        <dbReference type="SMART" id="SM00835"/>
    </source>
</evidence>
<keyword evidence="7" id="KW-1185">Reference proteome</keyword>
<dbReference type="PANTHER" id="PTHR31189">
    <property type="entry name" value="OS03G0336100 PROTEIN-RELATED"/>
    <property type="match status" value="1"/>
</dbReference>
<dbReference type="InterPro" id="IPR011051">
    <property type="entry name" value="RmlC_Cupin_sf"/>
</dbReference>
<reference evidence="6 7" key="1">
    <citation type="submission" date="2024-12" db="EMBL/GenBank/DDBJ databases">
        <title>The unique morphological basis and parallel evolutionary history of personate flowers in Penstemon.</title>
        <authorList>
            <person name="Depatie T.H."/>
            <person name="Wessinger C.A."/>
        </authorList>
    </citation>
    <scope>NUCLEOTIDE SEQUENCE [LARGE SCALE GENOMIC DNA]</scope>
    <source>
        <strain evidence="6">WTNN_2</strain>
        <tissue evidence="6">Leaf</tissue>
    </source>
</reference>
<evidence type="ECO:0000313" key="7">
    <source>
        <dbReference type="Proteomes" id="UP001634393"/>
    </source>
</evidence>
<sequence>MELNLNPQAADATVFEGEGGAYYAWTRPAALVQGKVGAGKLVLQPRGFALPHYADSSKIGYVTQGTCTVGLIIILPNNSKEEVLVVNKGEAIMVPMGTPSWWFNGGDSVLTIVFLGETSQSYTPGQFDYYFLTGSIGFLNGFSSEFISKIYKINESDSQKLAKSQTNPLVVKLDGNIDMPNQSNCSKLGKYVIDFNDGMITSENFSLIGKIGISASYVKIEPDSVFGPSYSTDGSYQIIYVIKGSGKIQIVGLSGQQYLDAKVEEGELFVVPKFFALALIADGEGLMELFSVITSSRPVLGHLAGKQLSAVSSSVLEASLNVDTQFVNFFKSLD</sequence>
<name>A0ABD3RNM4_9LAMI</name>
<evidence type="ECO:0000256" key="3">
    <source>
        <dbReference type="ARBA" id="ARBA00023129"/>
    </source>
</evidence>
<dbReference type="Proteomes" id="UP001634393">
    <property type="component" value="Unassembled WGS sequence"/>
</dbReference>
<comment type="similarity">
    <text evidence="1">Belongs to the 11S seed storage protein (globulins) family.</text>
</comment>
<dbReference type="Gene3D" id="2.60.120.10">
    <property type="entry name" value="Jelly Rolls"/>
    <property type="match status" value="2"/>
</dbReference>
<dbReference type="EMBL" id="JBJXBP010000008">
    <property type="protein sequence ID" value="KAL3814483.1"/>
    <property type="molecule type" value="Genomic_DNA"/>
</dbReference>
<dbReference type="SMART" id="SM00835">
    <property type="entry name" value="Cupin_1"/>
    <property type="match status" value="2"/>
</dbReference>
<dbReference type="InterPro" id="IPR006044">
    <property type="entry name" value="11S_seedstore_pln"/>
</dbReference>
<proteinExistence type="inferred from homology"/>
<dbReference type="InterPro" id="IPR006045">
    <property type="entry name" value="Cupin_1"/>
</dbReference>
<comment type="caution">
    <text evidence="6">The sequence shown here is derived from an EMBL/GenBank/DDBJ whole genome shotgun (WGS) entry which is preliminary data.</text>
</comment>
<accession>A0ABD3RNM4</accession>
<keyword evidence="4" id="KW-1015">Disulfide bond</keyword>
<gene>
    <name evidence="6" type="ORF">ACJIZ3_015751</name>
</gene>
<keyword evidence="3" id="KW-0708">Seed storage protein</keyword>
<feature type="domain" description="Cupin type-1" evidence="5">
    <location>
        <begin position="193"/>
        <end position="328"/>
    </location>
</feature>
<organism evidence="6 7">
    <name type="scientific">Penstemon smallii</name>
    <dbReference type="NCBI Taxonomy" id="265156"/>
    <lineage>
        <taxon>Eukaryota</taxon>
        <taxon>Viridiplantae</taxon>
        <taxon>Streptophyta</taxon>
        <taxon>Embryophyta</taxon>
        <taxon>Tracheophyta</taxon>
        <taxon>Spermatophyta</taxon>
        <taxon>Magnoliopsida</taxon>
        <taxon>eudicotyledons</taxon>
        <taxon>Gunneridae</taxon>
        <taxon>Pentapetalae</taxon>
        <taxon>asterids</taxon>
        <taxon>lamiids</taxon>
        <taxon>Lamiales</taxon>
        <taxon>Plantaginaceae</taxon>
        <taxon>Cheloneae</taxon>
        <taxon>Penstemon</taxon>
    </lineage>
</organism>
<dbReference type="GO" id="GO:0045735">
    <property type="term" value="F:nutrient reservoir activity"/>
    <property type="evidence" value="ECO:0007669"/>
    <property type="project" value="UniProtKB-KW"/>
</dbReference>
<keyword evidence="2" id="KW-0758">Storage protein</keyword>
<dbReference type="PANTHER" id="PTHR31189:SF45">
    <property type="entry name" value="OS09G0552500 PROTEIN"/>
    <property type="match status" value="1"/>
</dbReference>